<reference evidence="2" key="1">
    <citation type="submission" date="2022-08" db="EMBL/GenBank/DDBJ databases">
        <authorList>
            <person name="Gutierrez-Valencia J."/>
        </authorList>
    </citation>
    <scope>NUCLEOTIDE SEQUENCE</scope>
</reference>
<organism evidence="2 3">
    <name type="scientific">Linum tenue</name>
    <dbReference type="NCBI Taxonomy" id="586396"/>
    <lineage>
        <taxon>Eukaryota</taxon>
        <taxon>Viridiplantae</taxon>
        <taxon>Streptophyta</taxon>
        <taxon>Embryophyta</taxon>
        <taxon>Tracheophyta</taxon>
        <taxon>Spermatophyta</taxon>
        <taxon>Magnoliopsida</taxon>
        <taxon>eudicotyledons</taxon>
        <taxon>Gunneridae</taxon>
        <taxon>Pentapetalae</taxon>
        <taxon>rosids</taxon>
        <taxon>fabids</taxon>
        <taxon>Malpighiales</taxon>
        <taxon>Linaceae</taxon>
        <taxon>Linum</taxon>
    </lineage>
</organism>
<evidence type="ECO:0000313" key="2">
    <source>
        <dbReference type="EMBL" id="CAI0627796.1"/>
    </source>
</evidence>
<keyword evidence="1" id="KW-0812">Transmembrane</keyword>
<keyword evidence="3" id="KW-1185">Reference proteome</keyword>
<sequence length="126" mass="13995">MQSPLLFSLLTSLYIQPKLIRLQMEGLQNFVRNVSKEIQSVTSSPSSSENSYDLGGKLGVATATLSSSTANHSRVLTVRPPRNMVSAWTCSKLCLFFFAAGIVAGYTLKRRVRGWASRLLRRLKDD</sequence>
<proteinExistence type="predicted"/>
<evidence type="ECO:0000256" key="1">
    <source>
        <dbReference type="SAM" id="Phobius"/>
    </source>
</evidence>
<feature type="transmembrane region" description="Helical" evidence="1">
    <location>
        <begin position="85"/>
        <end position="108"/>
    </location>
</feature>
<dbReference type="Proteomes" id="UP001154282">
    <property type="component" value="Unassembled WGS sequence"/>
</dbReference>
<accession>A0AAV0S7D3</accession>
<gene>
    <name evidence="2" type="ORF">LITE_LOCUS51399</name>
</gene>
<keyword evidence="1" id="KW-0472">Membrane</keyword>
<dbReference type="AlphaFoldDB" id="A0AAV0S7D3"/>
<name>A0AAV0S7D3_9ROSI</name>
<comment type="caution">
    <text evidence="2">The sequence shown here is derived from an EMBL/GenBank/DDBJ whole genome shotgun (WGS) entry which is preliminary data.</text>
</comment>
<protein>
    <recommendedName>
        <fullName evidence="4">Transmembrane protein</fullName>
    </recommendedName>
</protein>
<evidence type="ECO:0000313" key="3">
    <source>
        <dbReference type="Proteomes" id="UP001154282"/>
    </source>
</evidence>
<dbReference type="EMBL" id="CAMGYJ010000011">
    <property type="protein sequence ID" value="CAI0627796.1"/>
    <property type="molecule type" value="Genomic_DNA"/>
</dbReference>
<keyword evidence="1" id="KW-1133">Transmembrane helix</keyword>
<evidence type="ECO:0008006" key="4">
    <source>
        <dbReference type="Google" id="ProtNLM"/>
    </source>
</evidence>